<protein>
    <submittedName>
        <fullName evidence="2">Uncharacterized protein</fullName>
    </submittedName>
</protein>
<evidence type="ECO:0000256" key="1">
    <source>
        <dbReference type="SAM" id="MobiDB-lite"/>
    </source>
</evidence>
<organism evidence="2 3">
    <name type="scientific">Candidatus Phosphoribacter hodrii</name>
    <dbReference type="NCBI Taxonomy" id="2953743"/>
    <lineage>
        <taxon>Bacteria</taxon>
        <taxon>Bacillati</taxon>
        <taxon>Actinomycetota</taxon>
        <taxon>Actinomycetes</taxon>
        <taxon>Micrococcales</taxon>
        <taxon>Dermatophilaceae</taxon>
        <taxon>Candidatus Phosphoribacter</taxon>
    </lineage>
</organism>
<comment type="caution">
    <text evidence="2">The sequence shown here is derived from an EMBL/GenBank/DDBJ whole genome shotgun (WGS) entry which is preliminary data.</text>
</comment>
<dbReference type="AlphaFoldDB" id="A0A934X6X8"/>
<reference evidence="2 3" key="1">
    <citation type="submission" date="2020-10" db="EMBL/GenBank/DDBJ databases">
        <title>Connecting structure to function with the recovery of over 1000 high-quality activated sludge metagenome-assembled genomes encoding full-length rRNA genes using long-read sequencing.</title>
        <authorList>
            <person name="Singleton C.M."/>
            <person name="Petriglieri F."/>
            <person name="Kristensen J.M."/>
            <person name="Kirkegaard R.H."/>
            <person name="Michaelsen T.Y."/>
            <person name="Andersen M.H."/>
            <person name="Karst S.M."/>
            <person name="Dueholm M.S."/>
            <person name="Nielsen P.H."/>
            <person name="Albertsen M."/>
        </authorList>
    </citation>
    <scope>NUCLEOTIDE SEQUENCE [LARGE SCALE GENOMIC DNA]</scope>
    <source>
        <strain evidence="2">AalE_18-Q3-R2-46_BAT3C.188</strain>
    </source>
</reference>
<evidence type="ECO:0000313" key="2">
    <source>
        <dbReference type="EMBL" id="MBK6301917.1"/>
    </source>
</evidence>
<evidence type="ECO:0000313" key="3">
    <source>
        <dbReference type="Proteomes" id="UP000718281"/>
    </source>
</evidence>
<gene>
    <name evidence="2" type="ORF">IPF40_13060</name>
</gene>
<dbReference type="Proteomes" id="UP000718281">
    <property type="component" value="Unassembled WGS sequence"/>
</dbReference>
<proteinExistence type="predicted"/>
<dbReference type="EMBL" id="JADIXZ010000006">
    <property type="protein sequence ID" value="MBK6301917.1"/>
    <property type="molecule type" value="Genomic_DNA"/>
</dbReference>
<feature type="region of interest" description="Disordered" evidence="1">
    <location>
        <begin position="13"/>
        <end position="33"/>
    </location>
</feature>
<sequence length="71" mass="7807">MSTQWRWDLLDEAGNSMVGSEPASPSFPTQSEAESWIGEVWPELVDANIDAVTLREGETIVYGPMSLRPAP</sequence>
<accession>A0A934X6X8</accession>
<name>A0A934X6X8_9MICO</name>